<proteinExistence type="inferred from homology"/>
<dbReference type="Pfam" id="PF13085">
    <property type="entry name" value="Fer2_3"/>
    <property type="match status" value="1"/>
</dbReference>
<feature type="domain" description="2Fe-2S ferredoxin-type" evidence="10">
    <location>
        <begin position="4"/>
        <end position="92"/>
    </location>
</feature>
<comment type="pathway">
    <text evidence="1">Carbohydrate metabolism; tricarboxylic acid cycle.</text>
</comment>
<keyword evidence="3 9" id="KW-0004">4Fe-4S</keyword>
<keyword evidence="7 9" id="KW-0408">Iron</keyword>
<feature type="domain" description="4Fe-4S ferredoxin-type" evidence="11">
    <location>
        <begin position="136"/>
        <end position="166"/>
    </location>
</feature>
<evidence type="ECO:0000256" key="5">
    <source>
        <dbReference type="ARBA" id="ARBA00022723"/>
    </source>
</evidence>
<protein>
    <recommendedName>
        <fullName evidence="9">Fumarate reductase iron-sulfur subunit</fullName>
        <ecNumber evidence="9">1.3.5.1</ecNumber>
    </recommendedName>
</protein>
<dbReference type="EC" id="1.3.5.1" evidence="9"/>
<name>A0ABQ1NUK8_9BACI</name>
<dbReference type="EMBL" id="BMCJ01000002">
    <property type="protein sequence ID" value="GGC83693.1"/>
    <property type="molecule type" value="Genomic_DNA"/>
</dbReference>
<evidence type="ECO:0000256" key="6">
    <source>
        <dbReference type="ARBA" id="ARBA00023002"/>
    </source>
</evidence>
<dbReference type="InterPro" id="IPR006058">
    <property type="entry name" value="2Fe2S_fd_BS"/>
</dbReference>
<reference evidence="13" key="1">
    <citation type="journal article" date="2019" name="Int. J. Syst. Evol. Microbiol.">
        <title>The Global Catalogue of Microorganisms (GCM) 10K type strain sequencing project: providing services to taxonomists for standard genome sequencing and annotation.</title>
        <authorList>
            <consortium name="The Broad Institute Genomics Platform"/>
            <consortium name="The Broad Institute Genome Sequencing Center for Infectious Disease"/>
            <person name="Wu L."/>
            <person name="Ma J."/>
        </authorList>
    </citation>
    <scope>NUCLEOTIDE SEQUENCE [LARGE SCALE GENOMIC DNA]</scope>
    <source>
        <strain evidence="13">CCM 7282</strain>
    </source>
</reference>
<dbReference type="Gene3D" id="3.10.20.30">
    <property type="match status" value="1"/>
</dbReference>
<comment type="cofactor">
    <cofactor evidence="9">
        <name>[4Fe-4S] cluster</name>
        <dbReference type="ChEBI" id="CHEBI:49883"/>
    </cofactor>
    <text evidence="9">Binds 1 [4Fe-4S] cluster.</text>
</comment>
<dbReference type="Pfam" id="PF13183">
    <property type="entry name" value="Fer4_8"/>
    <property type="match status" value="1"/>
</dbReference>
<evidence type="ECO:0000256" key="1">
    <source>
        <dbReference type="ARBA" id="ARBA00005163"/>
    </source>
</evidence>
<dbReference type="InterPro" id="IPR017896">
    <property type="entry name" value="4Fe4S_Fe-S-bd"/>
</dbReference>
<comment type="cofactor">
    <cofactor evidence="9">
        <name>[2Fe-2S] cluster</name>
        <dbReference type="ChEBI" id="CHEBI:190135"/>
    </cofactor>
    <text evidence="9">Binds 1 [2Fe-2S] cluster.</text>
</comment>
<dbReference type="SUPFAM" id="SSF54292">
    <property type="entry name" value="2Fe-2S ferredoxin-like"/>
    <property type="match status" value="1"/>
</dbReference>
<dbReference type="NCBIfam" id="TIGR00384">
    <property type="entry name" value="dhsB"/>
    <property type="match status" value="1"/>
</dbReference>
<keyword evidence="6" id="KW-0560">Oxidoreductase</keyword>
<keyword evidence="4 9" id="KW-0001">2Fe-2S</keyword>
<comment type="catalytic activity">
    <reaction evidence="9">
        <text>a menaquinone + succinate = a menaquinol + fumarate</text>
        <dbReference type="Rhea" id="RHEA:27834"/>
        <dbReference type="Rhea" id="RHEA-COMP:9537"/>
        <dbReference type="Rhea" id="RHEA-COMP:9539"/>
        <dbReference type="ChEBI" id="CHEBI:16374"/>
        <dbReference type="ChEBI" id="CHEBI:18151"/>
        <dbReference type="ChEBI" id="CHEBI:29806"/>
        <dbReference type="ChEBI" id="CHEBI:30031"/>
        <dbReference type="EC" id="1.3.5.1"/>
    </reaction>
</comment>
<evidence type="ECO:0000313" key="13">
    <source>
        <dbReference type="Proteomes" id="UP000619534"/>
    </source>
</evidence>
<dbReference type="PROSITE" id="PS00197">
    <property type="entry name" value="2FE2S_FER_1"/>
    <property type="match status" value="1"/>
</dbReference>
<dbReference type="InterPro" id="IPR001041">
    <property type="entry name" value="2Fe-2S_ferredoxin-type"/>
</dbReference>
<dbReference type="RefSeq" id="WP_062441673.1">
    <property type="nucleotide sequence ID" value="NZ_BMCJ01000002.1"/>
</dbReference>
<comment type="caution">
    <text evidence="12">The sequence shown here is derived from an EMBL/GenBank/DDBJ whole genome shotgun (WGS) entry which is preliminary data.</text>
</comment>
<dbReference type="PROSITE" id="PS51085">
    <property type="entry name" value="2FE2S_FER_2"/>
    <property type="match status" value="1"/>
</dbReference>
<comment type="cofactor">
    <cofactor evidence="9">
        <name>[3Fe-4S] cluster</name>
        <dbReference type="ChEBI" id="CHEBI:21137"/>
    </cofactor>
    <text evidence="9">Binds 1 [3Fe-4S] cluster.</text>
</comment>
<dbReference type="PANTHER" id="PTHR11921">
    <property type="entry name" value="SUCCINATE DEHYDROGENASE IRON-SULFUR PROTEIN"/>
    <property type="match status" value="1"/>
</dbReference>
<dbReference type="InterPro" id="IPR036010">
    <property type="entry name" value="2Fe-2S_ferredoxin-like_sf"/>
</dbReference>
<dbReference type="InterPro" id="IPR004489">
    <property type="entry name" value="Succ_DH/fum_Rdtase_Fe-S"/>
</dbReference>
<evidence type="ECO:0000256" key="2">
    <source>
        <dbReference type="ARBA" id="ARBA00009433"/>
    </source>
</evidence>
<keyword evidence="5 9" id="KW-0479">Metal-binding</keyword>
<accession>A0ABQ1NUK8</accession>
<dbReference type="NCBIfam" id="NF004616">
    <property type="entry name" value="PRK05950.1"/>
    <property type="match status" value="1"/>
</dbReference>
<gene>
    <name evidence="12" type="primary">frdB</name>
    <name evidence="12" type="ORF">GCM10007216_12890</name>
</gene>
<dbReference type="SUPFAM" id="SSF46548">
    <property type="entry name" value="alpha-helical ferredoxin"/>
    <property type="match status" value="1"/>
</dbReference>
<evidence type="ECO:0000256" key="7">
    <source>
        <dbReference type="ARBA" id="ARBA00023004"/>
    </source>
</evidence>
<organism evidence="12 13">
    <name type="scientific">Thalassobacillus devorans</name>
    <dbReference type="NCBI Taxonomy" id="279813"/>
    <lineage>
        <taxon>Bacteria</taxon>
        <taxon>Bacillati</taxon>
        <taxon>Bacillota</taxon>
        <taxon>Bacilli</taxon>
        <taxon>Bacillales</taxon>
        <taxon>Bacillaceae</taxon>
        <taxon>Thalassobacillus</taxon>
    </lineage>
</organism>
<dbReference type="InterPro" id="IPR050573">
    <property type="entry name" value="SDH/FRD_Iron-Sulfur"/>
</dbReference>
<sequence length="240" mass="26980">MNDVEVTVMRFDPDEDETPRFDTFPIGAKKNMTVLDSLFLIVEDQDPTLSFRCACRLGMCGSCGMVINGRGRLACRTKIESLGDKIEVQPMRNMDVIKDLSVNMDKFFKNWEKVKPYFVPKEETDEFSVIPPASGRREIIDENQDCITCGLCYLSCDAVALRGEDGYIGPAALNRAYNLIADERDGAKDERLDMVTDRDGAFGCRSFGACVEVCPKGIKPMKTIQKIKTKKLRRSVGLKY</sequence>
<evidence type="ECO:0000313" key="12">
    <source>
        <dbReference type="EMBL" id="GGC83693.1"/>
    </source>
</evidence>
<dbReference type="InterPro" id="IPR025192">
    <property type="entry name" value="Succ_DH/fum_Rdtase_N"/>
</dbReference>
<dbReference type="PANTHER" id="PTHR11921:SF29">
    <property type="entry name" value="SUCCINATE DEHYDROGENASE [UBIQUINONE] IRON-SULFUR SUBUNIT, MITOCHONDRIAL"/>
    <property type="match status" value="1"/>
</dbReference>
<evidence type="ECO:0000256" key="8">
    <source>
        <dbReference type="ARBA" id="ARBA00023014"/>
    </source>
</evidence>
<keyword evidence="9" id="KW-0003">3Fe-4S</keyword>
<dbReference type="PROSITE" id="PS51379">
    <property type="entry name" value="4FE4S_FER_2"/>
    <property type="match status" value="1"/>
</dbReference>
<dbReference type="Gene3D" id="1.10.1060.10">
    <property type="entry name" value="Alpha-helical ferredoxin"/>
    <property type="match status" value="1"/>
</dbReference>
<evidence type="ECO:0000256" key="4">
    <source>
        <dbReference type="ARBA" id="ARBA00022714"/>
    </source>
</evidence>
<evidence type="ECO:0000256" key="3">
    <source>
        <dbReference type="ARBA" id="ARBA00022485"/>
    </source>
</evidence>
<evidence type="ECO:0000259" key="11">
    <source>
        <dbReference type="PROSITE" id="PS51379"/>
    </source>
</evidence>
<evidence type="ECO:0000256" key="9">
    <source>
        <dbReference type="RuleBase" id="RU361237"/>
    </source>
</evidence>
<dbReference type="Proteomes" id="UP000619534">
    <property type="component" value="Unassembled WGS sequence"/>
</dbReference>
<evidence type="ECO:0000259" key="10">
    <source>
        <dbReference type="PROSITE" id="PS51085"/>
    </source>
</evidence>
<comment type="similarity">
    <text evidence="2 9">Belongs to the succinate dehydrogenase/fumarate reductase iron-sulfur protein family.</text>
</comment>
<dbReference type="InterPro" id="IPR009051">
    <property type="entry name" value="Helical_ferredxn"/>
</dbReference>
<keyword evidence="13" id="KW-1185">Reference proteome</keyword>
<keyword evidence="8 9" id="KW-0411">Iron-sulfur</keyword>
<dbReference type="InterPro" id="IPR012675">
    <property type="entry name" value="Beta-grasp_dom_sf"/>
</dbReference>